<protein>
    <submittedName>
        <fullName evidence="6">Serine acetyltransferase</fullName>
    </submittedName>
</protein>
<organism evidence="6 7">
    <name type="scientific">Dickeya oryzae</name>
    <dbReference type="NCBI Taxonomy" id="1240404"/>
    <lineage>
        <taxon>Bacteria</taxon>
        <taxon>Pseudomonadati</taxon>
        <taxon>Pseudomonadota</taxon>
        <taxon>Gammaproteobacteria</taxon>
        <taxon>Enterobacterales</taxon>
        <taxon>Pectobacteriaceae</taxon>
        <taxon>Dickeya</taxon>
    </lineage>
</organism>
<comment type="caution">
    <text evidence="6">The sequence shown here is derived from an EMBL/GenBank/DDBJ whole genome shotgun (WGS) entry which is preliminary data.</text>
</comment>
<keyword evidence="4" id="KW-0012">Acyltransferase</keyword>
<dbReference type="Pfam" id="PF25087">
    <property type="entry name" value="GMPPB_C"/>
    <property type="match status" value="1"/>
</dbReference>
<keyword evidence="2" id="KW-0808">Transferase</keyword>
<evidence type="ECO:0000256" key="1">
    <source>
        <dbReference type="ARBA" id="ARBA00022605"/>
    </source>
</evidence>
<dbReference type="Gene3D" id="2.160.10.10">
    <property type="entry name" value="Hexapeptide repeat proteins"/>
    <property type="match status" value="1"/>
</dbReference>
<dbReference type="Gene3D" id="1.10.3130.10">
    <property type="entry name" value="serine acetyltransferase, domain 1"/>
    <property type="match status" value="1"/>
</dbReference>
<dbReference type="RefSeq" id="WP_210173975.1">
    <property type="nucleotide sequence ID" value="NZ_JAGJWX010000001.1"/>
</dbReference>
<dbReference type="InterPro" id="IPR056729">
    <property type="entry name" value="GMPPB_C"/>
</dbReference>
<name>A0ABS5B6Q6_9GAMM</name>
<reference evidence="6 7" key="1">
    <citation type="submission" date="2021-04" db="EMBL/GenBank/DDBJ databases">
        <title>Genomic and host-range diversity within the Dickeya zeae complex, identification of D. zeae and D. oryzae members, proposal of two novel subspecies D. zeae subsp. zeae subsp. nov. and D. zeae subsp. dombae subsp. nov.</title>
        <authorList>
            <person name="Van Gijsegem F."/>
            <person name="Hugouvieux-Cotte-Pattat N."/>
        </authorList>
    </citation>
    <scope>NUCLEOTIDE SEQUENCE [LARGE SCALE GENOMIC DNA]</scope>
    <source>
        <strain evidence="6 7">FVG03</strain>
    </source>
</reference>
<keyword evidence="1" id="KW-0028">Amino-acid biosynthesis</keyword>
<evidence type="ECO:0000313" key="6">
    <source>
        <dbReference type="EMBL" id="MBP2856062.1"/>
    </source>
</evidence>
<dbReference type="EMBL" id="JAGJWX010000001">
    <property type="protein sequence ID" value="MBP2856062.1"/>
    <property type="molecule type" value="Genomic_DNA"/>
</dbReference>
<keyword evidence="7" id="KW-1185">Reference proteome</keyword>
<dbReference type="InterPro" id="IPR042122">
    <property type="entry name" value="Ser_AcTrfase_N_sf"/>
</dbReference>
<dbReference type="PANTHER" id="PTHR42811">
    <property type="entry name" value="SERINE ACETYLTRANSFERASE"/>
    <property type="match status" value="1"/>
</dbReference>
<sequence>MNNLPIDFIIKGIIFSVLKDFNIHCFSDRDVELVYELARQDALAFSEKDPCARHDMKYIALCYKSYYAVLVYRISHVLHELGDVYNAKILSEHAHIVTGIEIHPACRIGRRFVIDHGVGTVIGETVTIGDDCYILQSVILGASGIANNRSGVRHPQIGNNVEIGGFSSLIGMITVGDNVKISPRTILKDSVPSNCKVVRVSSYEFIK</sequence>
<evidence type="ECO:0000259" key="5">
    <source>
        <dbReference type="Pfam" id="PF25087"/>
    </source>
</evidence>
<evidence type="ECO:0000256" key="3">
    <source>
        <dbReference type="ARBA" id="ARBA00022737"/>
    </source>
</evidence>
<dbReference type="InterPro" id="IPR045304">
    <property type="entry name" value="LbH_SAT"/>
</dbReference>
<dbReference type="CDD" id="cd03354">
    <property type="entry name" value="LbH_SAT"/>
    <property type="match status" value="1"/>
</dbReference>
<evidence type="ECO:0000256" key="2">
    <source>
        <dbReference type="ARBA" id="ARBA00022679"/>
    </source>
</evidence>
<feature type="domain" description="Mannose-1-phosphate guanyltransferase C-terminal" evidence="5">
    <location>
        <begin position="100"/>
        <end position="201"/>
    </location>
</feature>
<evidence type="ECO:0000256" key="4">
    <source>
        <dbReference type="ARBA" id="ARBA00023315"/>
    </source>
</evidence>
<proteinExistence type="predicted"/>
<keyword evidence="3" id="KW-0677">Repeat</keyword>
<gene>
    <name evidence="6" type="ORF">J8657_00440</name>
</gene>
<dbReference type="Proteomes" id="UP000810130">
    <property type="component" value="Unassembled WGS sequence"/>
</dbReference>
<accession>A0ABS5B6Q6</accession>
<dbReference type="InterPro" id="IPR011004">
    <property type="entry name" value="Trimer_LpxA-like_sf"/>
</dbReference>
<evidence type="ECO:0000313" key="7">
    <source>
        <dbReference type="Proteomes" id="UP000810130"/>
    </source>
</evidence>
<dbReference type="SUPFAM" id="SSF51161">
    <property type="entry name" value="Trimeric LpxA-like enzymes"/>
    <property type="match status" value="1"/>
</dbReference>